<feature type="transmembrane region" description="Helical" evidence="2">
    <location>
        <begin position="156"/>
        <end position="177"/>
    </location>
</feature>
<name>A0A286DVD7_9ACTN</name>
<feature type="compositionally biased region" description="Low complexity" evidence="1">
    <location>
        <begin position="191"/>
        <end position="202"/>
    </location>
</feature>
<reference evidence="3 4" key="1">
    <citation type="submission" date="2017-09" db="EMBL/GenBank/DDBJ databases">
        <authorList>
            <person name="Ehlers B."/>
            <person name="Leendertz F.H."/>
        </authorList>
    </citation>
    <scope>NUCLEOTIDE SEQUENCE [LARGE SCALE GENOMIC DNA]</scope>
    <source>
        <strain evidence="3 4">CGMCC 4.7095</strain>
    </source>
</reference>
<evidence type="ECO:0000313" key="4">
    <source>
        <dbReference type="Proteomes" id="UP000219072"/>
    </source>
</evidence>
<evidence type="ECO:0000256" key="2">
    <source>
        <dbReference type="SAM" id="Phobius"/>
    </source>
</evidence>
<dbReference type="EMBL" id="OCNE01000007">
    <property type="protein sequence ID" value="SOD62635.1"/>
    <property type="molecule type" value="Genomic_DNA"/>
</dbReference>
<keyword evidence="2" id="KW-0812">Transmembrane</keyword>
<feature type="compositionally biased region" description="Gly residues" evidence="1">
    <location>
        <begin position="203"/>
        <end position="215"/>
    </location>
</feature>
<gene>
    <name evidence="3" type="ORF">SAMN06297387_1078</name>
</gene>
<dbReference type="Pfam" id="PF13787">
    <property type="entry name" value="HXXEE"/>
    <property type="match status" value="1"/>
</dbReference>
<dbReference type="AlphaFoldDB" id="A0A286DVD7"/>
<evidence type="ECO:0000313" key="3">
    <source>
        <dbReference type="EMBL" id="SOD62635.1"/>
    </source>
</evidence>
<proteinExistence type="predicted"/>
<keyword evidence="2" id="KW-0472">Membrane</keyword>
<evidence type="ECO:0008006" key="5">
    <source>
        <dbReference type="Google" id="ProtNLM"/>
    </source>
</evidence>
<accession>A0A286DVD7</accession>
<evidence type="ECO:0000256" key="1">
    <source>
        <dbReference type="SAM" id="MobiDB-lite"/>
    </source>
</evidence>
<dbReference type="Proteomes" id="UP000219072">
    <property type="component" value="Unassembled WGS sequence"/>
</dbReference>
<organism evidence="3 4">
    <name type="scientific">Streptomyces zhaozhouensis</name>
    <dbReference type="NCBI Taxonomy" id="1300267"/>
    <lineage>
        <taxon>Bacteria</taxon>
        <taxon>Bacillati</taxon>
        <taxon>Actinomycetota</taxon>
        <taxon>Actinomycetes</taxon>
        <taxon>Kitasatosporales</taxon>
        <taxon>Streptomycetaceae</taxon>
        <taxon>Streptomyces</taxon>
    </lineage>
</organism>
<feature type="transmembrane region" description="Helical" evidence="2">
    <location>
        <begin position="119"/>
        <end position="136"/>
    </location>
</feature>
<dbReference type="InterPro" id="IPR025671">
    <property type="entry name" value="HXXEE"/>
</dbReference>
<feature type="region of interest" description="Disordered" evidence="1">
    <location>
        <begin position="185"/>
        <end position="221"/>
    </location>
</feature>
<keyword evidence="2" id="KW-1133">Transmembrane helix</keyword>
<sequence>MTERSGRPGEISPAVAWGLLAAFAVHDLEELATMPGWAAAQVERLRARHPEVPERVWSALRVTPAHAATAIGLMGLVVGGAAADGARTGGRSPFFQTVVAGFGLHAVSHVAQSAALGRYTPGVVTAPLVVAPYALWARRASRRAGVLREVDARGALTGALAFPLAIAGVHAAAFGIGRLARSRRSRRVRVTPRGARSPSRPGTGAGTGPGTGGAGSARPAG</sequence>
<dbReference type="RefSeq" id="WP_245880537.1">
    <property type="nucleotide sequence ID" value="NZ_OCNE01000007.1"/>
</dbReference>
<protein>
    <recommendedName>
        <fullName evidence="5">HXXEE domain-containing protein</fullName>
    </recommendedName>
</protein>
<keyword evidence="4" id="KW-1185">Reference proteome</keyword>